<proteinExistence type="predicted"/>
<protein>
    <submittedName>
        <fullName evidence="1">Uncharacterized protein</fullName>
    </submittedName>
</protein>
<name>A0A0R2EEX7_9LACO</name>
<dbReference type="AlphaFoldDB" id="A0A0R2EEX7"/>
<evidence type="ECO:0000313" key="1">
    <source>
        <dbReference type="EMBL" id="KRN10765.1"/>
    </source>
</evidence>
<keyword evidence="2" id="KW-1185">Reference proteome</keyword>
<evidence type="ECO:0000313" key="2">
    <source>
        <dbReference type="Proteomes" id="UP000050898"/>
    </source>
</evidence>
<dbReference type="EMBL" id="AYYH01000006">
    <property type="protein sequence ID" value="KRN10765.1"/>
    <property type="molecule type" value="Genomic_DNA"/>
</dbReference>
<organism evidence="1 2">
    <name type="scientific">Liquorilactobacillus mali KCTC 3596 = DSM 20444</name>
    <dbReference type="NCBI Taxonomy" id="1046596"/>
    <lineage>
        <taxon>Bacteria</taxon>
        <taxon>Bacillati</taxon>
        <taxon>Bacillota</taxon>
        <taxon>Bacilli</taxon>
        <taxon>Lactobacillales</taxon>
        <taxon>Lactobacillaceae</taxon>
        <taxon>Liquorilactobacillus</taxon>
    </lineage>
</organism>
<reference evidence="1 2" key="1">
    <citation type="journal article" date="2015" name="Genome Announc.">
        <title>Expanding the biotechnology potential of lactobacilli through comparative genomics of 213 strains and associated genera.</title>
        <authorList>
            <person name="Sun Z."/>
            <person name="Harris H.M."/>
            <person name="McCann A."/>
            <person name="Guo C."/>
            <person name="Argimon S."/>
            <person name="Zhang W."/>
            <person name="Yang X."/>
            <person name="Jeffery I.B."/>
            <person name="Cooney J.C."/>
            <person name="Kagawa T.F."/>
            <person name="Liu W."/>
            <person name="Song Y."/>
            <person name="Salvetti E."/>
            <person name="Wrobel A."/>
            <person name="Rasinkangas P."/>
            <person name="Parkhill J."/>
            <person name="Rea M.C."/>
            <person name="O'Sullivan O."/>
            <person name="Ritari J."/>
            <person name="Douillard F.P."/>
            <person name="Paul Ross R."/>
            <person name="Yang R."/>
            <person name="Briner A.E."/>
            <person name="Felis G.E."/>
            <person name="de Vos W.M."/>
            <person name="Barrangou R."/>
            <person name="Klaenhammer T.R."/>
            <person name="Caufield P.W."/>
            <person name="Cui Y."/>
            <person name="Zhang H."/>
            <person name="O'Toole P.W."/>
        </authorList>
    </citation>
    <scope>NUCLEOTIDE SEQUENCE [LARGE SCALE GENOMIC DNA]</scope>
    <source>
        <strain evidence="1 2">DSM 20444</strain>
    </source>
</reference>
<sequence length="141" mass="16165">MRVFKIKGEKAHLVRVYKVGGVNYADFVKLSNGEQIRGVKVVREKTKNEKPVEKEQAKVEEVVQEAVEEVKPKEDGYAEEEVKEPSQQIVVTSKDSQATFNYPSAEFDKFVEENKLNPVMVDNCIEGKQKTHKGYEFKLKD</sequence>
<dbReference type="OrthoDB" id="9977338at2"/>
<dbReference type="Proteomes" id="UP000050898">
    <property type="component" value="Unassembled WGS sequence"/>
</dbReference>
<comment type="caution">
    <text evidence="1">The sequence shown here is derived from an EMBL/GenBank/DDBJ whole genome shotgun (WGS) entry which is preliminary data.</text>
</comment>
<gene>
    <name evidence="1" type="ORF">FD00_GL002007</name>
</gene>
<dbReference type="PATRIC" id="fig|1046596.6.peg.2106"/>
<accession>A0A0R2EEX7</accession>
<dbReference type="RefSeq" id="WP_010078270.1">
    <property type="nucleotide sequence ID" value="NZ_AYYH01000006.1"/>
</dbReference>